<dbReference type="SUPFAM" id="SSF53335">
    <property type="entry name" value="S-adenosyl-L-methionine-dependent methyltransferases"/>
    <property type="match status" value="1"/>
</dbReference>
<keyword evidence="2" id="KW-0808">Transferase</keyword>
<dbReference type="RefSeq" id="WP_073591672.1">
    <property type="nucleotide sequence ID" value="NZ_MRCE01000001.1"/>
</dbReference>
<dbReference type="PANTHER" id="PTHR42912:SF93">
    <property type="entry name" value="N6-ADENOSINE-METHYLTRANSFERASE TMT1A"/>
    <property type="match status" value="1"/>
</dbReference>
<dbReference type="PANTHER" id="PTHR42912">
    <property type="entry name" value="METHYLTRANSFERASE"/>
    <property type="match status" value="1"/>
</dbReference>
<dbReference type="InterPro" id="IPR050508">
    <property type="entry name" value="Methyltransf_Superfamily"/>
</dbReference>
<protein>
    <submittedName>
        <fullName evidence="2">SAM-dependent methyltransferase</fullName>
    </submittedName>
</protein>
<gene>
    <name evidence="2" type="ORF">NIES2119_01460</name>
</gene>
<dbReference type="AlphaFoldDB" id="A0A1U7IU76"/>
<dbReference type="EMBL" id="MRCE01000001">
    <property type="protein sequence ID" value="OKH40998.1"/>
    <property type="molecule type" value="Genomic_DNA"/>
</dbReference>
<comment type="caution">
    <text evidence="2">The sequence shown here is derived from an EMBL/GenBank/DDBJ whole genome shotgun (WGS) entry which is preliminary data.</text>
</comment>
<reference evidence="2 3" key="1">
    <citation type="submission" date="2016-11" db="EMBL/GenBank/DDBJ databases">
        <title>Draft Genome Sequences of Nine Cyanobacterial Strains from Diverse Habitats.</title>
        <authorList>
            <person name="Zhu T."/>
            <person name="Hou S."/>
            <person name="Lu X."/>
            <person name="Hess W.R."/>
        </authorList>
    </citation>
    <scope>NUCLEOTIDE SEQUENCE [LARGE SCALE GENOMIC DNA]</scope>
    <source>
        <strain evidence="2 3">IAM M-71</strain>
    </source>
</reference>
<sequence length="207" mass="23657">MATILRNWSYQYQWLYDAISRMAALSVGGERRFRQLALEGLSINSQTKILDLCCGSGQATQVLLQYSQNVTGLDASPLSLKRAKNNVPEAEYVEAFAEEMPFPDNTFDLVHTSAAMHEMKPEQLRQILQQVYRVLKPGGIFTLVDFHAPTNPLFWPSITIFMWLFETETAWELMNTDLVELLRSFGFQELQQRLYAGGSLQVIQVKK</sequence>
<dbReference type="GO" id="GO:0032259">
    <property type="term" value="P:methylation"/>
    <property type="evidence" value="ECO:0007669"/>
    <property type="project" value="UniProtKB-KW"/>
</dbReference>
<feature type="domain" description="Methyltransferase" evidence="1">
    <location>
        <begin position="49"/>
        <end position="139"/>
    </location>
</feature>
<dbReference type="GO" id="GO:0008168">
    <property type="term" value="F:methyltransferase activity"/>
    <property type="evidence" value="ECO:0007669"/>
    <property type="project" value="UniProtKB-KW"/>
</dbReference>
<organism evidence="2 3">
    <name type="scientific">[Phormidium ambiguum] IAM M-71</name>
    <dbReference type="NCBI Taxonomy" id="454136"/>
    <lineage>
        <taxon>Bacteria</taxon>
        <taxon>Bacillati</taxon>
        <taxon>Cyanobacteriota</taxon>
        <taxon>Cyanophyceae</taxon>
        <taxon>Oscillatoriophycideae</taxon>
        <taxon>Aerosakkonematales</taxon>
        <taxon>Aerosakkonemataceae</taxon>
        <taxon>Floridanema</taxon>
    </lineage>
</organism>
<evidence type="ECO:0000313" key="2">
    <source>
        <dbReference type="EMBL" id="OKH40998.1"/>
    </source>
</evidence>
<name>A0A1U7IU76_9CYAN</name>
<keyword evidence="2" id="KW-0489">Methyltransferase</keyword>
<proteinExistence type="predicted"/>
<dbReference type="InterPro" id="IPR041698">
    <property type="entry name" value="Methyltransf_25"/>
</dbReference>
<dbReference type="Gene3D" id="3.40.50.150">
    <property type="entry name" value="Vaccinia Virus protein VP39"/>
    <property type="match status" value="1"/>
</dbReference>
<evidence type="ECO:0000259" key="1">
    <source>
        <dbReference type="Pfam" id="PF13649"/>
    </source>
</evidence>
<dbReference type="Proteomes" id="UP000185860">
    <property type="component" value="Unassembled WGS sequence"/>
</dbReference>
<dbReference type="CDD" id="cd02440">
    <property type="entry name" value="AdoMet_MTases"/>
    <property type="match status" value="1"/>
</dbReference>
<dbReference type="Pfam" id="PF13649">
    <property type="entry name" value="Methyltransf_25"/>
    <property type="match status" value="1"/>
</dbReference>
<dbReference type="STRING" id="454136.NIES2119_01460"/>
<accession>A0A1U7IU76</accession>
<evidence type="ECO:0000313" key="3">
    <source>
        <dbReference type="Proteomes" id="UP000185860"/>
    </source>
</evidence>
<dbReference type="OrthoDB" id="421066at2"/>
<dbReference type="InterPro" id="IPR029063">
    <property type="entry name" value="SAM-dependent_MTases_sf"/>
</dbReference>